<evidence type="ECO:0000259" key="3">
    <source>
        <dbReference type="PROSITE" id="PS51733"/>
    </source>
</evidence>
<dbReference type="PANTHER" id="PTHR12835:SF5">
    <property type="entry name" value="BIOTIN--PROTEIN LIGASE"/>
    <property type="match status" value="1"/>
</dbReference>
<dbReference type="CDD" id="cd16442">
    <property type="entry name" value="BPL"/>
    <property type="match status" value="1"/>
</dbReference>
<dbReference type="EMBL" id="LN729571">
    <property type="protein sequence ID" value="CEP13361.1"/>
    <property type="molecule type" value="Genomic_DNA"/>
</dbReference>
<reference evidence="4 5" key="1">
    <citation type="submission" date="2014-09" db="EMBL/GenBank/DDBJ databases">
        <authorList>
            <person name="Ellenberger Sabrina"/>
        </authorList>
    </citation>
    <scope>NUCLEOTIDE SEQUENCE [LARGE SCALE GENOMIC DNA]</scope>
    <source>
        <strain evidence="4 5">CBS 412.66</strain>
    </source>
</reference>
<dbReference type="NCBIfam" id="TIGR00121">
    <property type="entry name" value="birA_ligase"/>
    <property type="match status" value="1"/>
</dbReference>
<keyword evidence="5" id="KW-1185">Reference proteome</keyword>
<dbReference type="Pfam" id="PF03099">
    <property type="entry name" value="BPL_LplA_LipB"/>
    <property type="match status" value="1"/>
</dbReference>
<dbReference type="Proteomes" id="UP000054107">
    <property type="component" value="Unassembled WGS sequence"/>
</dbReference>
<protein>
    <recommendedName>
        <fullName evidence="3">BPL/LPL catalytic domain-containing protein</fullName>
    </recommendedName>
</protein>
<sequence length="666" mass="74228">MNILIYSDLGASPNSVKHTYNTLKTILGRVYDIKQIDRKVLQSEPWEVGCVMLVMPGGRDMPYCKALAGEPNARIRAFVEQGGRYLGLCAGAYYASAGIEFEKGRAMMEIIQSRELGFYPGLSRGTMYPGFVYNSESGARSVAVNLDRETLYPYYDDGDVPEEINMYYNGGGYFVNPEKHDNVTVLCRYKEPSSLCEITESQPAAAGVHCKVGLGHALLIGTHPEYDISSQDLLLADEGAVSPPLRNILCDLALSEVERKRFLRASFARIGLKVAPVAEGNRAPDVTPLYLSGLTKECLFKPASFLLRKADPITHIMEDNHDVFHISALGDAPSERARLLSLCRIKEHKPPVVEIVYQSILNATEPIYPPKSLTPHFDMEEYFKRLVKKRNLEWSRGSYLTFGNGILYSEVIASTQSIIDKNFRFSQAFPAGSVCLAANQVAGRGRGRNSWVSQAGALQFSLMVRHNVNIRHAPVVFIQYIIALAVVESIRERAGYEDIPLRLKWPNDIYTETKSGGLKKVGGVLINSTFVDGEFVLVIGCGINLSNAEPTVSINDIIKDYNPTASVLSAEDVLAGILVKFEVYYNEFCEKGMGQWFLFKYYQRWLHSNSIVTLTTHNNEKVQIVGITPDYGMLQVKGLEKRDKLYGLLPNGNSFDMMNGLLIQKK</sequence>
<dbReference type="STRING" id="35722.A0A0B7NEI6"/>
<gene>
    <name evidence="4" type="primary">PARPA_07422.1 scaffold 27610</name>
</gene>
<evidence type="ECO:0000256" key="1">
    <source>
        <dbReference type="ARBA" id="ARBA00009934"/>
    </source>
</evidence>
<comment type="similarity">
    <text evidence="1">Belongs to the biotin--protein ligase family.</text>
</comment>
<name>A0A0B7NEI6_9FUNG</name>
<dbReference type="PROSITE" id="PS51733">
    <property type="entry name" value="BPL_LPL_CATALYTIC"/>
    <property type="match status" value="1"/>
</dbReference>
<dbReference type="SUPFAM" id="SSF52317">
    <property type="entry name" value="Class I glutamine amidotransferase-like"/>
    <property type="match status" value="1"/>
</dbReference>
<evidence type="ECO:0000313" key="5">
    <source>
        <dbReference type="Proteomes" id="UP000054107"/>
    </source>
</evidence>
<accession>A0A0B7NEI6</accession>
<evidence type="ECO:0000313" key="4">
    <source>
        <dbReference type="EMBL" id="CEP13361.1"/>
    </source>
</evidence>
<feature type="domain" description="BPL/LPL catalytic" evidence="3">
    <location>
        <begin position="391"/>
        <end position="589"/>
    </location>
</feature>
<organism evidence="4 5">
    <name type="scientific">Parasitella parasitica</name>
    <dbReference type="NCBI Taxonomy" id="35722"/>
    <lineage>
        <taxon>Eukaryota</taxon>
        <taxon>Fungi</taxon>
        <taxon>Fungi incertae sedis</taxon>
        <taxon>Mucoromycota</taxon>
        <taxon>Mucoromycotina</taxon>
        <taxon>Mucoromycetes</taxon>
        <taxon>Mucorales</taxon>
        <taxon>Mucorineae</taxon>
        <taxon>Mucoraceae</taxon>
        <taxon>Parasitella</taxon>
    </lineage>
</organism>
<keyword evidence="2" id="KW-0436">Ligase</keyword>
<dbReference type="InterPro" id="IPR045864">
    <property type="entry name" value="aa-tRNA-synth_II/BPL/LPL"/>
</dbReference>
<proteinExistence type="inferred from homology"/>
<dbReference type="CDD" id="cd03144">
    <property type="entry name" value="GATase1_ScBLP_like"/>
    <property type="match status" value="1"/>
</dbReference>
<dbReference type="AlphaFoldDB" id="A0A0B7NEI6"/>
<dbReference type="OrthoDB" id="10250105at2759"/>
<dbReference type="SUPFAM" id="SSF55681">
    <property type="entry name" value="Class II aaRS and biotin synthetases"/>
    <property type="match status" value="1"/>
</dbReference>
<dbReference type="GO" id="GO:0005737">
    <property type="term" value="C:cytoplasm"/>
    <property type="evidence" value="ECO:0007669"/>
    <property type="project" value="TreeGrafter"/>
</dbReference>
<dbReference type="Gene3D" id="3.30.930.10">
    <property type="entry name" value="Bira Bifunctional Protein, Domain 2"/>
    <property type="match status" value="1"/>
</dbReference>
<dbReference type="Pfam" id="PF09825">
    <property type="entry name" value="BPL_N"/>
    <property type="match status" value="1"/>
</dbReference>
<dbReference type="InterPro" id="IPR029062">
    <property type="entry name" value="Class_I_gatase-like"/>
</dbReference>
<dbReference type="InterPro" id="IPR004143">
    <property type="entry name" value="BPL_LPL_catalytic"/>
</dbReference>
<dbReference type="GO" id="GO:0004077">
    <property type="term" value="F:biotin--[biotin carboxyl-carrier protein] ligase activity"/>
    <property type="evidence" value="ECO:0007669"/>
    <property type="project" value="InterPro"/>
</dbReference>
<dbReference type="InterPro" id="IPR019197">
    <property type="entry name" value="Biotin-prot_ligase_N"/>
</dbReference>
<dbReference type="InterPro" id="IPR004408">
    <property type="entry name" value="Biotin_CoA_COase_ligase"/>
</dbReference>
<dbReference type="PANTHER" id="PTHR12835">
    <property type="entry name" value="BIOTIN PROTEIN LIGASE"/>
    <property type="match status" value="1"/>
</dbReference>
<evidence type="ECO:0000256" key="2">
    <source>
        <dbReference type="ARBA" id="ARBA00022598"/>
    </source>
</evidence>